<keyword evidence="2" id="KW-1185">Reference proteome</keyword>
<dbReference type="AlphaFoldDB" id="A0A918W7B5"/>
<dbReference type="Gene3D" id="3.40.50.1820">
    <property type="entry name" value="alpha/beta hydrolase"/>
    <property type="match status" value="1"/>
</dbReference>
<name>A0A918W7B5_9GAMM</name>
<accession>A0A918W7B5</accession>
<gene>
    <name evidence="1" type="ORF">GCM10007067_12350</name>
</gene>
<organism evidence="1 2">
    <name type="scientific">Cognatilysobacter bugurensis</name>
    <dbReference type="NCBI Taxonomy" id="543356"/>
    <lineage>
        <taxon>Bacteria</taxon>
        <taxon>Pseudomonadati</taxon>
        <taxon>Pseudomonadota</taxon>
        <taxon>Gammaproteobacteria</taxon>
        <taxon>Lysobacterales</taxon>
        <taxon>Lysobacteraceae</taxon>
        <taxon>Cognatilysobacter</taxon>
    </lineage>
</organism>
<comment type="caution">
    <text evidence="1">The sequence shown here is derived from an EMBL/GenBank/DDBJ whole genome shotgun (WGS) entry which is preliminary data.</text>
</comment>
<protein>
    <submittedName>
        <fullName evidence="1">Uncharacterized protein</fullName>
    </submittedName>
</protein>
<reference evidence="1" key="1">
    <citation type="journal article" date="2014" name="Int. J. Syst. Evol. Microbiol.">
        <title>Complete genome sequence of Corynebacterium casei LMG S-19264T (=DSM 44701T), isolated from a smear-ripened cheese.</title>
        <authorList>
            <consortium name="US DOE Joint Genome Institute (JGI-PGF)"/>
            <person name="Walter F."/>
            <person name="Albersmeier A."/>
            <person name="Kalinowski J."/>
            <person name="Ruckert C."/>
        </authorList>
    </citation>
    <scope>NUCLEOTIDE SEQUENCE</scope>
    <source>
        <strain evidence="1">KCTC 23077</strain>
    </source>
</reference>
<dbReference type="InterPro" id="IPR029058">
    <property type="entry name" value="AB_hydrolase_fold"/>
</dbReference>
<reference evidence="1" key="2">
    <citation type="submission" date="2020-09" db="EMBL/GenBank/DDBJ databases">
        <authorList>
            <person name="Sun Q."/>
            <person name="Kim S."/>
        </authorList>
    </citation>
    <scope>NUCLEOTIDE SEQUENCE</scope>
    <source>
        <strain evidence="1">KCTC 23077</strain>
    </source>
</reference>
<sequence length="73" mass="7991">MASTQVGLSVLFVAHSSILCAAFKKRVDAAKGDVRLLSTAETGTRGNTHMMMMDKNNLQVADLILSWINQQVR</sequence>
<dbReference type="Proteomes" id="UP000646426">
    <property type="component" value="Unassembled WGS sequence"/>
</dbReference>
<dbReference type="EMBL" id="BMYD01000001">
    <property type="protein sequence ID" value="GHA76615.1"/>
    <property type="molecule type" value="Genomic_DNA"/>
</dbReference>
<proteinExistence type="predicted"/>
<evidence type="ECO:0000313" key="1">
    <source>
        <dbReference type="EMBL" id="GHA76615.1"/>
    </source>
</evidence>
<evidence type="ECO:0000313" key="2">
    <source>
        <dbReference type="Proteomes" id="UP000646426"/>
    </source>
</evidence>